<dbReference type="OrthoDB" id="10257223at2759"/>
<protein>
    <submittedName>
        <fullName evidence="2">Uncharacterized protein</fullName>
    </submittedName>
</protein>
<dbReference type="VEuPathDB" id="GiardiaDB:GL50581_3341"/>
<accession>V6TVP1</accession>
<dbReference type="VEuPathDB" id="GiardiaDB:GL50803_008528"/>
<proteinExistence type="predicted"/>
<name>V6TVP1_GIAIN</name>
<evidence type="ECO:0000256" key="1">
    <source>
        <dbReference type="SAM" id="MobiDB-lite"/>
    </source>
</evidence>
<dbReference type="VEuPathDB" id="GiardiaDB:DHA2_8528"/>
<dbReference type="AlphaFoldDB" id="V6TVP1"/>
<evidence type="ECO:0000313" key="3">
    <source>
        <dbReference type="Proteomes" id="UP000018040"/>
    </source>
</evidence>
<reference evidence="2 3" key="2">
    <citation type="journal article" date="2013" name="Genome Biol. Evol.">
        <title>Genome sequencing of Giardia lamblia genotypes A2 and B isolates (DH and GS) and comparative analysis with the genomes of genotypes A1 and E (WB and Pig).</title>
        <authorList>
            <person name="Adam R.D."/>
            <person name="Dahlstrom E.W."/>
            <person name="Martens C.A."/>
            <person name="Bruno D.P."/>
            <person name="Barbian K.D."/>
            <person name="Ricklefs S.M."/>
            <person name="Hernandez M.M."/>
            <person name="Narla N.P."/>
            <person name="Patel R.B."/>
            <person name="Porcella S.F."/>
            <person name="Nash T.E."/>
        </authorList>
    </citation>
    <scope>NUCLEOTIDE SEQUENCE [LARGE SCALE GENOMIC DNA]</scope>
    <source>
        <strain evidence="2 3">GS</strain>
    </source>
</reference>
<evidence type="ECO:0000313" key="2">
    <source>
        <dbReference type="EMBL" id="ESU41080.1"/>
    </source>
</evidence>
<dbReference type="Proteomes" id="UP000018040">
    <property type="component" value="Unassembled WGS sequence"/>
</dbReference>
<dbReference type="VEuPathDB" id="GiardiaDB:QR46_0382"/>
<reference evidence="3" key="1">
    <citation type="submission" date="2012-02" db="EMBL/GenBank/DDBJ databases">
        <title>Genome sequencing of Giardia lamblia Genotypes A2 and B isolates (DH and GS) and comparative analysis with the genomes of Genotypes A1 and E (WB and Pig).</title>
        <authorList>
            <person name="Adam R."/>
            <person name="Dahlstrom E."/>
            <person name="Martens C."/>
            <person name="Bruno D."/>
            <person name="Barbian K."/>
            <person name="Porcella S.F."/>
            <person name="Nash T."/>
        </authorList>
    </citation>
    <scope>NUCLEOTIDE SEQUENCE</scope>
    <source>
        <strain evidence="3">GS</strain>
    </source>
</reference>
<feature type="compositionally biased region" description="Low complexity" evidence="1">
    <location>
        <begin position="338"/>
        <end position="354"/>
    </location>
</feature>
<organism evidence="2 3">
    <name type="scientific">Giardia intestinalis</name>
    <name type="common">Giardia lamblia</name>
    <dbReference type="NCBI Taxonomy" id="5741"/>
    <lineage>
        <taxon>Eukaryota</taxon>
        <taxon>Metamonada</taxon>
        <taxon>Diplomonadida</taxon>
        <taxon>Hexamitidae</taxon>
        <taxon>Giardiinae</taxon>
        <taxon>Giardia</taxon>
    </lineage>
</organism>
<gene>
    <name evidence="2" type="ORF">GSB_8528</name>
</gene>
<feature type="region of interest" description="Disordered" evidence="1">
    <location>
        <begin position="326"/>
        <end position="390"/>
    </location>
</feature>
<dbReference type="EMBL" id="AHHH01000150">
    <property type="protein sequence ID" value="ESU41080.1"/>
    <property type="molecule type" value="Genomic_DNA"/>
</dbReference>
<comment type="caution">
    <text evidence="2">The sequence shown here is derived from an EMBL/GenBank/DDBJ whole genome shotgun (WGS) entry which is preliminary data.</text>
</comment>
<sequence>MGQSPSKLAPPPFLALPVPGIRFTGPNGTACTWADLYTHCSIKTQRTVLDAFNMKYREKLVHWHGTLLNADPNTNSVLFKMNPSINQGAVPDLALHFPQSFSVAQLQPLIKMNEMKTIDFVGKLRGINGPVIAADYVSVGGGYVAKPEHNLPKAIADALQAIPEAFPSLAALESQLVVEYPMVAMECSMQARGLPEAIFMRRISTVTGVLSCQIVEVTAQNAKVKCNLRIDEKAPFDVLVTFQPSMAAKLPEVKQGALCTFRGKYTSISTAREPQKLFGFAADDVTVNKDPAASLASLPTKGGDAFYQGQDETTIKNLRAQIETDRQLHKSMRDGTHAAAPAAATTPAPTAATAPSPPGPTPSSAEHDKPVEEPPAEAPKPAEPTPKVGEVKAPVIEETVSDVAGKDPLEVALTLMQSAPEASYTVKKSILDADEQEDDPVARMARLKMGGFNASAFTSSADKYMGELDMLAGVKPTQQNDYDVYDVANDYNTNNYDNYNSGYDNYNSGYDNYNSGSYNSYGGGYSSW</sequence>
<feature type="compositionally biased region" description="Basic and acidic residues" evidence="1">
    <location>
        <begin position="326"/>
        <end position="336"/>
    </location>
</feature>